<name>A0A8S5SPN3_9VIRU</name>
<reference evidence="1" key="1">
    <citation type="journal article" date="2021" name="Proc. Natl. Acad. Sci. U.S.A.">
        <title>A Catalog of Tens of Thousands of Viruses from Human Metagenomes Reveals Hidden Associations with Chronic Diseases.</title>
        <authorList>
            <person name="Tisza M.J."/>
            <person name="Buck C.B."/>
        </authorList>
    </citation>
    <scope>NUCLEOTIDE SEQUENCE</scope>
    <source>
        <strain evidence="1">CtPjm15</strain>
    </source>
</reference>
<sequence>MSKRQTAQAERQLRSRGDSVSVNKVTYDGKTLIDLTGDTVTADTLLAGATAHNAAGQAITGTAVIPTKVSQLENDSGYVSAAELAADLAEKLDKITAVNTVFNSDGSISETYQDGSTRKTVFNSDGSITETYKIGTKTKTKKTVFNANGSITETIT</sequence>
<evidence type="ECO:0000313" key="1">
    <source>
        <dbReference type="EMBL" id="DAF53013.1"/>
    </source>
</evidence>
<organism evidence="1">
    <name type="scientific">Phage sp. ctPjm15</name>
    <dbReference type="NCBI Taxonomy" id="2828006"/>
    <lineage>
        <taxon>Viruses</taxon>
    </lineage>
</organism>
<accession>A0A8S5SPN3</accession>
<protein>
    <submittedName>
        <fullName evidence="1">Uncharacterized protein</fullName>
    </submittedName>
</protein>
<dbReference type="Gene3D" id="3.90.930.1">
    <property type="match status" value="1"/>
</dbReference>
<proteinExistence type="predicted"/>
<dbReference type="EMBL" id="BK032645">
    <property type="protein sequence ID" value="DAF53013.1"/>
    <property type="molecule type" value="Genomic_DNA"/>
</dbReference>